<accession>A0A239XJE5</accession>
<dbReference type="InterPro" id="IPR011051">
    <property type="entry name" value="RmlC_Cupin_sf"/>
</dbReference>
<dbReference type="Proteomes" id="UP000215196">
    <property type="component" value="Chromosome 1"/>
</dbReference>
<sequence>MPKNFLNHLVFSKEKPSTYVIKKTDKIQQIAVGLGEETLLKKHITPVPTNLVMVKGSIFFKINGEENLFSEGDTYDIPVDTEHEVIGKGKENVFILTKEM</sequence>
<proteinExistence type="predicted"/>
<organism evidence="1 2">
    <name type="scientific">Chryseobacterium taklimakanense</name>
    <dbReference type="NCBI Taxonomy" id="536441"/>
    <lineage>
        <taxon>Bacteria</taxon>
        <taxon>Pseudomonadati</taxon>
        <taxon>Bacteroidota</taxon>
        <taxon>Flavobacteriia</taxon>
        <taxon>Flavobacteriales</taxon>
        <taxon>Weeksellaceae</taxon>
        <taxon>Chryseobacterium group</taxon>
        <taxon>Chryseobacterium</taxon>
    </lineage>
</organism>
<evidence type="ECO:0000313" key="2">
    <source>
        <dbReference type="Proteomes" id="UP000215196"/>
    </source>
</evidence>
<dbReference type="RefSeq" id="WP_095072123.1">
    <property type="nucleotide sequence ID" value="NZ_LT906465.1"/>
</dbReference>
<dbReference type="EMBL" id="LT906465">
    <property type="protein sequence ID" value="SNV46450.1"/>
    <property type="molecule type" value="Genomic_DNA"/>
</dbReference>
<dbReference type="InterPro" id="IPR014710">
    <property type="entry name" value="RmlC-like_jellyroll"/>
</dbReference>
<evidence type="ECO:0008006" key="3">
    <source>
        <dbReference type="Google" id="ProtNLM"/>
    </source>
</evidence>
<name>A0A239XJE5_9FLAO</name>
<dbReference type="SUPFAM" id="SSF51182">
    <property type="entry name" value="RmlC-like cupins"/>
    <property type="match status" value="1"/>
</dbReference>
<protein>
    <recommendedName>
        <fullName evidence="3">Cupin domain-containing protein</fullName>
    </recommendedName>
</protein>
<evidence type="ECO:0000313" key="1">
    <source>
        <dbReference type="EMBL" id="SNV46450.1"/>
    </source>
</evidence>
<dbReference type="AlphaFoldDB" id="A0A239XJE5"/>
<keyword evidence="2" id="KW-1185">Reference proteome</keyword>
<dbReference type="Gene3D" id="2.60.120.10">
    <property type="entry name" value="Jelly Rolls"/>
    <property type="match status" value="1"/>
</dbReference>
<dbReference type="KEGG" id="ctak:4412677_01592"/>
<reference evidence="1 2" key="1">
    <citation type="submission" date="2017-06" db="EMBL/GenBank/DDBJ databases">
        <authorList>
            <consortium name="Pathogen Informatics"/>
        </authorList>
    </citation>
    <scope>NUCLEOTIDE SEQUENCE [LARGE SCALE GENOMIC DNA]</scope>
    <source>
        <strain evidence="1 2">NCTC13490</strain>
    </source>
</reference>
<gene>
    <name evidence="1" type="ORF">SAMEA4412677_01592</name>
</gene>